<feature type="compositionally biased region" description="Polar residues" evidence="5">
    <location>
        <begin position="777"/>
        <end position="786"/>
    </location>
</feature>
<feature type="compositionally biased region" description="Basic and acidic residues" evidence="5">
    <location>
        <begin position="411"/>
        <end position="422"/>
    </location>
</feature>
<feature type="compositionally biased region" description="Low complexity" evidence="5">
    <location>
        <begin position="620"/>
        <end position="637"/>
    </location>
</feature>
<dbReference type="GO" id="GO:0005912">
    <property type="term" value="C:adherens junction"/>
    <property type="evidence" value="ECO:0007669"/>
    <property type="project" value="TreeGrafter"/>
</dbReference>
<feature type="region of interest" description="Disordered" evidence="5">
    <location>
        <begin position="1225"/>
        <end position="1247"/>
    </location>
</feature>
<evidence type="ECO:0000259" key="6">
    <source>
        <dbReference type="PROSITE" id="PS51307"/>
    </source>
</evidence>
<evidence type="ECO:0000256" key="4">
    <source>
        <dbReference type="ARBA" id="ARBA00023212"/>
    </source>
</evidence>
<accession>A0A816R2C5</accession>
<dbReference type="PANTHER" id="PTHR15012:SF32">
    <property type="entry name" value="PROTEIN SHROOM"/>
    <property type="match status" value="1"/>
</dbReference>
<gene>
    <name evidence="7" type="ORF">XDN619_LOCUS12231</name>
</gene>
<feature type="region of interest" description="Disordered" evidence="5">
    <location>
        <begin position="268"/>
        <end position="310"/>
    </location>
</feature>
<feature type="compositionally biased region" description="Basic and acidic residues" evidence="5">
    <location>
        <begin position="502"/>
        <end position="519"/>
    </location>
</feature>
<dbReference type="Pfam" id="PF08687">
    <property type="entry name" value="ASD2"/>
    <property type="match status" value="1"/>
</dbReference>
<reference evidence="7" key="1">
    <citation type="submission" date="2021-02" db="EMBL/GenBank/DDBJ databases">
        <authorList>
            <person name="Nowell W R."/>
        </authorList>
    </citation>
    <scope>NUCLEOTIDE SEQUENCE</scope>
</reference>
<feature type="region of interest" description="Disordered" evidence="5">
    <location>
        <begin position="82"/>
        <end position="101"/>
    </location>
</feature>
<dbReference type="GO" id="GO:0016324">
    <property type="term" value="C:apical plasma membrane"/>
    <property type="evidence" value="ECO:0007669"/>
    <property type="project" value="TreeGrafter"/>
</dbReference>
<dbReference type="PANTHER" id="PTHR15012">
    <property type="entry name" value="APICAL PROTEIN/SHROOM-RELATED"/>
    <property type="match status" value="1"/>
</dbReference>
<dbReference type="InterPro" id="IPR014799">
    <property type="entry name" value="ASD2_dom"/>
</dbReference>
<protein>
    <recommendedName>
        <fullName evidence="6">ASD2 domain-containing protein</fullName>
    </recommendedName>
</protein>
<feature type="region of interest" description="Disordered" evidence="5">
    <location>
        <begin position="842"/>
        <end position="868"/>
    </location>
</feature>
<sequence length="1475" mass="165115">MKFSEFTKNDTNVFIDECEEISCLPENYHSSIPCHNSRQEHELCSLDNKSLSPSEYIYDKIVKAMGNNKCIEEKRLLKRASWGPNEQQQTYGLPPTGKQNCADHLKTNKISNRVRMRSKSTRNYQLEQPNRMSLQGPVSYSEKNDQFVLNKVSNQVANRNGSLSNERRELSPSSSLSSIDSILQNRTRSSPSFDNNDLISDTSTASSLNTITSLTSILSSRQKSPIREYICSPTTRSLLREYQQKDLNRIDCRILSPVLNTNTIAASSTPISSLPSSSFSSPSSASSSTYLTCPKGHGESPSSPSPVESTLNQCADFTLQTPTTDASLDDSSHPTTPTKAHSLMNMSMSSNRYNNQTYSSNPIMTSIPPMTNSNDGLKQQQEQIKSIAGGSCLKSQNKPNNNNNNKTKKSVHFDWHSPKEIRSISPSTHCNYRPSVTVTSSSLSTANIDGDNDIQTKKNYGEKVVEQEKEKIETTRRTINATSPLSTNTIHRSFSLSPSPFLKEENNDGRRHRQEKKENVEHLNCTTTTSSGRATTAATHLHYNTNAATVTFNDGKQKILPRKEPNGMNSFNTNGNLTYSSVDKQMPLNSLLVKTSTLNPPATTTKKTFMGTGGFFSFINRSNNSNQNNSSSNNENNQLKRTSSTQQKSKQHNAHANKRLSADIDALRFSSSISASNLSREDIEKVTKNYHEERQSTTDNNTTTTTTTTTTTNSRTSSNTNSSIPLCTNTKMNRSSTSMSMNPTTITVKSDEGDSLNNGLLFQPVHSIEREPFFLSPSKSLPNNDESSSPSPSIGKMMQTSTLIISNPPQYHYYLYPPSLPSSSSSSSSSISKKNLTTNRSISNVSMNSISTNSTSSNTSYESQTHDSEDDIASYSINNQNKFHHIKSISNTKPVMLSDSVQAFWPPPSVLKNSPEQILMSSTAAQVSSLAVHVTIIFFSPTYYNDSSSINNRNQTDALPPTTSLLLNNKQEARTYSEKNSFTNGCLRIAAGDTSLEDTQASYSERLREKSRSIKTTNQLLTMNINNSLSRSRPKDLLDNQFENANSPNRTILRPKPVNQVRVQTQLSPIRQETAEDFQSKRQFFENRTYADYTPTSTNNKTYTILPTNTTVNNNNYQNYVTNQQASPDSTIRTTKYFDSFSNQAPVQPNIYKKPVRVVKVVQRSAQTPSINELKSSLPTKMNSENDLKTVLWPNSNETNINKEQHRSSDYIRNLFPIPDHLKRHRSRQNSANNNTNDMQKSSNDNIRQTEDLLLNLRRTLDMLQANQRIIKDETEINAILGTKLINLLGAKAELNEIEKVKLHINEIDTITSILLKLSCRLAKVENDLLMITNDNGQTKASLLERREKIQQKHDEAKSLKDGIDRRSRLVTNILRKYFSDEQYDEYDHFIRMKSALLIDAKDIEENTAFIQKQIDILLNPSSSSSVVNNQQYSSTSSISLFENLPRTNSISSSSSSHKIDNLQTNYFNSISAMA</sequence>
<feature type="region of interest" description="Disordered" evidence="5">
    <location>
        <begin position="774"/>
        <end position="796"/>
    </location>
</feature>
<comment type="caution">
    <text evidence="7">The sequence shown here is derived from an EMBL/GenBank/DDBJ whole genome shotgun (WGS) entry which is preliminary data.</text>
</comment>
<feature type="compositionally biased region" description="Polar residues" evidence="5">
    <location>
        <begin position="121"/>
        <end position="138"/>
    </location>
</feature>
<comment type="similarity">
    <text evidence="2">Belongs to the shroom family.</text>
</comment>
<evidence type="ECO:0000256" key="5">
    <source>
        <dbReference type="SAM" id="MobiDB-lite"/>
    </source>
</evidence>
<feature type="compositionally biased region" description="Polar residues" evidence="5">
    <location>
        <begin position="724"/>
        <end position="741"/>
    </location>
</feature>
<evidence type="ECO:0000256" key="1">
    <source>
        <dbReference type="ARBA" id="ARBA00004245"/>
    </source>
</evidence>
<dbReference type="GO" id="GO:0051015">
    <property type="term" value="F:actin filament binding"/>
    <property type="evidence" value="ECO:0007669"/>
    <property type="project" value="InterPro"/>
</dbReference>
<keyword evidence="3" id="KW-0963">Cytoplasm</keyword>
<feature type="compositionally biased region" description="Low complexity" evidence="5">
    <location>
        <begin position="268"/>
        <end position="289"/>
    </location>
</feature>
<dbReference type="Proteomes" id="UP000663887">
    <property type="component" value="Unassembled WGS sequence"/>
</dbReference>
<dbReference type="GO" id="GO:0007015">
    <property type="term" value="P:actin filament organization"/>
    <property type="evidence" value="ECO:0007669"/>
    <property type="project" value="TreeGrafter"/>
</dbReference>
<evidence type="ECO:0000256" key="3">
    <source>
        <dbReference type="ARBA" id="ARBA00022490"/>
    </source>
</evidence>
<evidence type="ECO:0000313" key="7">
    <source>
        <dbReference type="EMBL" id="CAF2069424.1"/>
    </source>
</evidence>
<proteinExistence type="inferred from homology"/>
<dbReference type="EMBL" id="CAJNRG010004797">
    <property type="protein sequence ID" value="CAF2069424.1"/>
    <property type="molecule type" value="Genomic_DNA"/>
</dbReference>
<feature type="region of interest" description="Disordered" evidence="5">
    <location>
        <begin position="117"/>
        <end position="138"/>
    </location>
</feature>
<dbReference type="PROSITE" id="PS51307">
    <property type="entry name" value="ASD2"/>
    <property type="match status" value="1"/>
</dbReference>
<feature type="compositionally biased region" description="Basic residues" evidence="5">
    <location>
        <begin position="649"/>
        <end position="658"/>
    </location>
</feature>
<organism evidence="7 8">
    <name type="scientific">Rotaria magnacalcarata</name>
    <dbReference type="NCBI Taxonomy" id="392030"/>
    <lineage>
        <taxon>Eukaryota</taxon>
        <taxon>Metazoa</taxon>
        <taxon>Spiralia</taxon>
        <taxon>Gnathifera</taxon>
        <taxon>Rotifera</taxon>
        <taxon>Eurotatoria</taxon>
        <taxon>Bdelloidea</taxon>
        <taxon>Philodinida</taxon>
        <taxon>Philodinidae</taxon>
        <taxon>Rotaria</taxon>
    </lineage>
</organism>
<evidence type="ECO:0000256" key="2">
    <source>
        <dbReference type="ARBA" id="ARBA00006469"/>
    </source>
</evidence>
<dbReference type="GO" id="GO:0043296">
    <property type="term" value="C:apical junction complex"/>
    <property type="evidence" value="ECO:0007669"/>
    <property type="project" value="TreeGrafter"/>
</dbReference>
<dbReference type="Gene3D" id="6.10.250.3120">
    <property type="match status" value="1"/>
</dbReference>
<feature type="region of interest" description="Disordered" evidence="5">
    <location>
        <begin position="158"/>
        <end position="179"/>
    </location>
</feature>
<comment type="subcellular location">
    <subcellularLocation>
        <location evidence="1">Cytoplasm</location>
        <location evidence="1">Cytoskeleton</location>
    </subcellularLocation>
</comment>
<feature type="region of interest" description="Disordered" evidence="5">
    <location>
        <begin position="620"/>
        <end position="659"/>
    </location>
</feature>
<feature type="compositionally biased region" description="Polar residues" evidence="5">
    <location>
        <begin position="639"/>
        <end position="648"/>
    </location>
</feature>
<feature type="region of interest" description="Disordered" evidence="5">
    <location>
        <begin position="690"/>
        <end position="741"/>
    </location>
</feature>
<evidence type="ECO:0000313" key="8">
    <source>
        <dbReference type="Proteomes" id="UP000663887"/>
    </source>
</evidence>
<name>A0A816R2C5_9BILA</name>
<dbReference type="InterPro" id="IPR027685">
    <property type="entry name" value="Shroom_fam"/>
</dbReference>
<feature type="region of interest" description="Disordered" evidence="5">
    <location>
        <begin position="489"/>
        <end position="519"/>
    </location>
</feature>
<feature type="compositionally biased region" description="Low complexity" evidence="5">
    <location>
        <begin position="697"/>
        <end position="723"/>
    </location>
</feature>
<feature type="domain" description="ASD2" evidence="6">
    <location>
        <begin position="1144"/>
        <end position="1423"/>
    </location>
</feature>
<feature type="compositionally biased region" description="Polar residues" evidence="5">
    <location>
        <begin position="1229"/>
        <end position="1247"/>
    </location>
</feature>
<feature type="region of interest" description="Disordered" evidence="5">
    <location>
        <begin position="391"/>
        <end position="430"/>
    </location>
</feature>
<keyword evidence="4" id="KW-0206">Cytoskeleton</keyword>
<feature type="compositionally biased region" description="Polar residues" evidence="5">
    <location>
        <begin position="489"/>
        <end position="498"/>
    </location>
</feature>
<feature type="compositionally biased region" description="Low complexity" evidence="5">
    <location>
        <begin position="842"/>
        <end position="863"/>
    </location>
</feature>
<dbReference type="GO" id="GO:0030864">
    <property type="term" value="C:cortical actin cytoskeleton"/>
    <property type="evidence" value="ECO:0007669"/>
    <property type="project" value="TreeGrafter"/>
</dbReference>